<keyword evidence="2" id="KW-1185">Reference proteome</keyword>
<dbReference type="Proteomes" id="UP001596263">
    <property type="component" value="Unassembled WGS sequence"/>
</dbReference>
<proteinExistence type="predicted"/>
<gene>
    <name evidence="1" type="ORF">ACFPQ9_26000</name>
</gene>
<organism evidence="1 2">
    <name type="scientific">Streptomyces coerulescens</name>
    <dbReference type="NCBI Taxonomy" id="29304"/>
    <lineage>
        <taxon>Bacteria</taxon>
        <taxon>Bacillati</taxon>
        <taxon>Actinomycetota</taxon>
        <taxon>Actinomycetes</taxon>
        <taxon>Kitasatosporales</taxon>
        <taxon>Streptomycetaceae</taxon>
        <taxon>Streptomyces</taxon>
    </lineage>
</organism>
<comment type="caution">
    <text evidence="1">The sequence shown here is derived from an EMBL/GenBank/DDBJ whole genome shotgun (WGS) entry which is preliminary data.</text>
</comment>
<protein>
    <submittedName>
        <fullName evidence="1">Uncharacterized protein</fullName>
    </submittedName>
</protein>
<reference evidence="2" key="1">
    <citation type="journal article" date="2019" name="Int. J. Syst. Evol. Microbiol.">
        <title>The Global Catalogue of Microorganisms (GCM) 10K type strain sequencing project: providing services to taxonomists for standard genome sequencing and annotation.</title>
        <authorList>
            <consortium name="The Broad Institute Genomics Platform"/>
            <consortium name="The Broad Institute Genome Sequencing Center for Infectious Disease"/>
            <person name="Wu L."/>
            <person name="Ma J."/>
        </authorList>
    </citation>
    <scope>NUCLEOTIDE SEQUENCE [LARGE SCALE GENOMIC DNA]</scope>
    <source>
        <strain evidence="2">KCTC 42586</strain>
    </source>
</reference>
<dbReference type="EMBL" id="JBHSKM010000019">
    <property type="protein sequence ID" value="MFC5217296.1"/>
    <property type="molecule type" value="Genomic_DNA"/>
</dbReference>
<name>A0ABW0CR49_STRCD</name>
<evidence type="ECO:0000313" key="1">
    <source>
        <dbReference type="EMBL" id="MFC5217296.1"/>
    </source>
</evidence>
<dbReference type="RefSeq" id="WP_380857862.1">
    <property type="nucleotide sequence ID" value="NZ_JBHSKM010000019.1"/>
</dbReference>
<accession>A0ABW0CR49</accession>
<sequence>MKFYLLRKEPVQEIAAHPDTLALLVAALPKAEHRPGHDRLALLTGLPLVPDPDMPPGFIHCRPFPRVAAPTTAE</sequence>
<evidence type="ECO:0000313" key="2">
    <source>
        <dbReference type="Proteomes" id="UP001596263"/>
    </source>
</evidence>